<dbReference type="EMBL" id="JARUPT010000369">
    <property type="protein sequence ID" value="KAK0372461.1"/>
    <property type="molecule type" value="Genomic_DNA"/>
</dbReference>
<organism evidence="1 2">
    <name type="scientific">Colletotrichum limetticola</name>
    <dbReference type="NCBI Taxonomy" id="1209924"/>
    <lineage>
        <taxon>Eukaryota</taxon>
        <taxon>Fungi</taxon>
        <taxon>Dikarya</taxon>
        <taxon>Ascomycota</taxon>
        <taxon>Pezizomycotina</taxon>
        <taxon>Sordariomycetes</taxon>
        <taxon>Hypocreomycetidae</taxon>
        <taxon>Glomerellales</taxon>
        <taxon>Glomerellaceae</taxon>
        <taxon>Colletotrichum</taxon>
        <taxon>Colletotrichum acutatum species complex</taxon>
    </lineage>
</organism>
<reference evidence="1" key="1">
    <citation type="submission" date="2023-04" db="EMBL/GenBank/DDBJ databases">
        <title>Colletotrichum limetticola genome sequence.</title>
        <authorList>
            <person name="Baroncelli R."/>
        </authorList>
    </citation>
    <scope>NUCLEOTIDE SEQUENCE</scope>
    <source>
        <strain evidence="1">KLA-Anderson</strain>
    </source>
</reference>
<accession>A0ABQ9PKW5</accession>
<evidence type="ECO:0000313" key="2">
    <source>
        <dbReference type="Proteomes" id="UP001169217"/>
    </source>
</evidence>
<evidence type="ECO:0008006" key="3">
    <source>
        <dbReference type="Google" id="ProtNLM"/>
    </source>
</evidence>
<dbReference type="SUPFAM" id="SSF53383">
    <property type="entry name" value="PLP-dependent transferases"/>
    <property type="match status" value="1"/>
</dbReference>
<dbReference type="Proteomes" id="UP001169217">
    <property type="component" value="Unassembled WGS sequence"/>
</dbReference>
<proteinExistence type="predicted"/>
<dbReference type="InterPro" id="IPR015424">
    <property type="entry name" value="PyrdxlP-dep_Trfase"/>
</dbReference>
<gene>
    <name evidence="1" type="ORF">CLIM01_10169</name>
</gene>
<evidence type="ECO:0000313" key="1">
    <source>
        <dbReference type="EMBL" id="KAK0372461.1"/>
    </source>
</evidence>
<protein>
    <recommendedName>
        <fullName evidence="3">Ornithine aminotransferase</fullName>
    </recommendedName>
</protein>
<name>A0ABQ9PKW5_9PEZI</name>
<sequence>MTSGSEATDTACKLARGWGVDIKKTDPREVLVLGTSDNYHRTLSGVWPLTEPNAGWEVTLPRTMEEEIDFCIGVWKLCKQYNILFIADEVRMGSC</sequence>
<comment type="caution">
    <text evidence="1">The sequence shown here is derived from an EMBL/GenBank/DDBJ whole genome shotgun (WGS) entry which is preliminary data.</text>
</comment>
<dbReference type="InterPro" id="IPR015421">
    <property type="entry name" value="PyrdxlP-dep_Trfase_major"/>
</dbReference>
<dbReference type="Gene3D" id="3.40.640.10">
    <property type="entry name" value="Type I PLP-dependent aspartate aminotransferase-like (Major domain)"/>
    <property type="match status" value="1"/>
</dbReference>
<keyword evidence="2" id="KW-1185">Reference proteome</keyword>